<proteinExistence type="predicted"/>
<keyword evidence="5" id="KW-1185">Reference proteome</keyword>
<dbReference type="Proteomes" id="UP000005286">
    <property type="component" value="Unassembled WGS sequence"/>
</dbReference>
<dbReference type="PRINTS" id="PR00469">
    <property type="entry name" value="PNDRDTASEII"/>
</dbReference>
<reference evidence="4 5" key="1">
    <citation type="submission" date="2011-01" db="EMBL/GenBank/DDBJ databases">
        <authorList>
            <person name="Durkin A.S."/>
            <person name="Madupu R."/>
            <person name="Torralba M."/>
            <person name="Gillis M."/>
            <person name="Methe B."/>
            <person name="Sutton G."/>
            <person name="Nelson K.E."/>
        </authorList>
    </citation>
    <scope>NUCLEOTIDE SEQUENCE [LARGE SCALE GENOMIC DNA]</scope>
    <source>
        <strain evidence="4 5">ACS-065-V-Col13</strain>
    </source>
</reference>
<dbReference type="Gene3D" id="3.50.50.60">
    <property type="entry name" value="FAD/NAD(P)-binding domain"/>
    <property type="match status" value="2"/>
</dbReference>
<dbReference type="EMBL" id="AEXM01000026">
    <property type="protein sequence ID" value="EGC81984.1"/>
    <property type="molecule type" value="Genomic_DNA"/>
</dbReference>
<organism evidence="4 5">
    <name type="scientific">Anaerococcus prevotii ACS-065-V-Col13</name>
    <dbReference type="NCBI Taxonomy" id="879305"/>
    <lineage>
        <taxon>Bacteria</taxon>
        <taxon>Bacillati</taxon>
        <taxon>Bacillota</taxon>
        <taxon>Tissierellia</taxon>
        <taxon>Tissierellales</taxon>
        <taxon>Peptoniphilaceae</taxon>
        <taxon>Anaerococcus</taxon>
    </lineage>
</organism>
<evidence type="ECO:0000259" key="3">
    <source>
        <dbReference type="Pfam" id="PF07992"/>
    </source>
</evidence>
<dbReference type="InterPro" id="IPR023753">
    <property type="entry name" value="FAD/NAD-binding_dom"/>
</dbReference>
<dbReference type="AlphaFoldDB" id="F0GW57"/>
<dbReference type="PANTHER" id="PTHR48105">
    <property type="entry name" value="THIOREDOXIN REDUCTASE 1-RELATED-RELATED"/>
    <property type="match status" value="1"/>
</dbReference>
<comment type="caution">
    <text evidence="4">The sequence shown here is derived from an EMBL/GenBank/DDBJ whole genome shotgun (WGS) entry which is preliminary data.</text>
</comment>
<protein>
    <submittedName>
        <fullName evidence="4">Pyridine nucleotide-disulfide oxidoreductase</fullName>
    </submittedName>
</protein>
<dbReference type="STRING" id="879305.HMPREF9290_0425"/>
<evidence type="ECO:0000256" key="2">
    <source>
        <dbReference type="ARBA" id="ARBA00023002"/>
    </source>
</evidence>
<name>F0GW57_9FIRM</name>
<dbReference type="PATRIC" id="fig|879305.3.peg.1038"/>
<keyword evidence="2" id="KW-0560">Oxidoreductase</keyword>
<dbReference type="SUPFAM" id="SSF51905">
    <property type="entry name" value="FAD/NAD(P)-binding domain"/>
    <property type="match status" value="1"/>
</dbReference>
<dbReference type="Pfam" id="PF07992">
    <property type="entry name" value="Pyr_redox_2"/>
    <property type="match status" value="1"/>
</dbReference>
<dbReference type="PRINTS" id="PR00368">
    <property type="entry name" value="FADPNR"/>
</dbReference>
<feature type="domain" description="FAD/NAD(P)-binding" evidence="3">
    <location>
        <begin position="3"/>
        <end position="270"/>
    </location>
</feature>
<evidence type="ECO:0000313" key="5">
    <source>
        <dbReference type="Proteomes" id="UP000005286"/>
    </source>
</evidence>
<dbReference type="eggNOG" id="COG0492">
    <property type="taxonomic scope" value="Bacteria"/>
</dbReference>
<gene>
    <name evidence="4" type="ORF">HMPREF9290_0425</name>
</gene>
<keyword evidence="1" id="KW-0285">Flavoprotein</keyword>
<dbReference type="InterPro" id="IPR036188">
    <property type="entry name" value="FAD/NAD-bd_sf"/>
</dbReference>
<evidence type="ECO:0000256" key="1">
    <source>
        <dbReference type="ARBA" id="ARBA00022630"/>
    </source>
</evidence>
<dbReference type="GO" id="GO:0016491">
    <property type="term" value="F:oxidoreductase activity"/>
    <property type="evidence" value="ECO:0007669"/>
    <property type="project" value="UniProtKB-KW"/>
</dbReference>
<evidence type="ECO:0000313" key="4">
    <source>
        <dbReference type="EMBL" id="EGC81984.1"/>
    </source>
</evidence>
<accession>F0GW57</accession>
<dbReference type="RefSeq" id="WP_004835030.1">
    <property type="nucleotide sequence ID" value="NZ_AEXM01000026.1"/>
</dbReference>
<dbReference type="InterPro" id="IPR050097">
    <property type="entry name" value="Ferredoxin-NADP_redctase_2"/>
</dbReference>
<sequence length="288" mass="31519">MRYDIAIIGAGPAGLSAALNAKIRNKSVIIFGEDSKALVKSKSIKNYLGFTDISGCELNDKFKESLTSYDVEYSKERIQTVYAMGDYFALSLKDNTMVEASSVIVATGIDLKKDLKNEEEFFAKGVNYCATCDAALYKGKEVVVIGYNEESVEEANFTAEIVGKVSYVNMYKKGVKLNSGIDVIEGEIPLGFIGEDRASKLEFKSGKKLSADGFFIIKDSSKPQRLIPSVKLDGNHIWVDNKMATNIRGLYAAGDITGEPYQIMKAVGQGQTASLNAVKYLSKLKKKD</sequence>